<dbReference type="InterPro" id="IPR040372">
    <property type="entry name" value="YaeB-like"/>
</dbReference>
<dbReference type="NCBIfam" id="TIGR00104">
    <property type="entry name" value="tRNA_TsaA"/>
    <property type="match status" value="1"/>
</dbReference>
<comment type="similarity">
    <text evidence="2">Belongs to the tRNA methyltransferase O family.</text>
</comment>
<feature type="domain" description="TsaA-like" evidence="3">
    <location>
        <begin position="20"/>
        <end position="148"/>
    </location>
</feature>
<dbReference type="CDD" id="cd09281">
    <property type="entry name" value="UPF0066"/>
    <property type="match status" value="1"/>
</dbReference>
<dbReference type="PANTHER" id="PTHR12818">
    <property type="entry name" value="TRNA (ADENINE(37)-N6)-METHYLTRANSFERASE"/>
    <property type="match status" value="1"/>
</dbReference>
<evidence type="ECO:0000256" key="1">
    <source>
        <dbReference type="ARBA" id="ARBA00022691"/>
    </source>
</evidence>
<keyword evidence="1" id="KW-0949">S-adenosyl-L-methionine</keyword>
<gene>
    <name evidence="4" type="ORF">UX05_C0015G0026</name>
</gene>
<sequence>MKTIFCEFLDSQDKNGAIKIKPLGKAKNSVTKPTLPDWKDVVTEIVIDKTYTKGLDGIEEYSHVIVVYWMDKEKECHLKHHPQGREDIPYIGIFACRCPQRPNRIAISTVELVGRKGNIITVKSLDIVNGTPILDIKPYTPQYDEVKNAKVPGWVSKLVF</sequence>
<evidence type="ECO:0000313" key="4">
    <source>
        <dbReference type="EMBL" id="KKU02215.1"/>
    </source>
</evidence>
<dbReference type="AlphaFoldDB" id="A0A0G1Q0Q1"/>
<dbReference type="InterPro" id="IPR036413">
    <property type="entry name" value="YaeB-like_sf"/>
</dbReference>
<dbReference type="Gene3D" id="2.40.30.70">
    <property type="entry name" value="YaeB-like"/>
    <property type="match status" value="1"/>
</dbReference>
<evidence type="ECO:0000259" key="3">
    <source>
        <dbReference type="PROSITE" id="PS51668"/>
    </source>
</evidence>
<comment type="caution">
    <text evidence="4">The sequence shown here is derived from an EMBL/GenBank/DDBJ whole genome shotgun (WGS) entry which is preliminary data.</text>
</comment>
<name>A0A0G1Q0Q1_9BACT</name>
<dbReference type="PATRIC" id="fig|1618366.3.peg.878"/>
<organism evidence="4 5">
    <name type="scientific">Candidatus Amesbacteria bacterium GW2011_GWC2_45_19</name>
    <dbReference type="NCBI Taxonomy" id="1618366"/>
    <lineage>
        <taxon>Bacteria</taxon>
        <taxon>Candidatus Amesiibacteriota</taxon>
    </lineage>
</organism>
<dbReference type="PROSITE" id="PS51668">
    <property type="entry name" value="TSAA_2"/>
    <property type="match status" value="1"/>
</dbReference>
<dbReference type="SUPFAM" id="SSF118196">
    <property type="entry name" value="YaeB-like"/>
    <property type="match status" value="1"/>
</dbReference>
<dbReference type="Proteomes" id="UP000034264">
    <property type="component" value="Unassembled WGS sequence"/>
</dbReference>
<proteinExistence type="inferred from homology"/>
<reference evidence="4 5" key="1">
    <citation type="journal article" date="2015" name="Nature">
        <title>rRNA introns, odd ribosomes, and small enigmatic genomes across a large radiation of phyla.</title>
        <authorList>
            <person name="Brown C.T."/>
            <person name="Hug L.A."/>
            <person name="Thomas B.C."/>
            <person name="Sharon I."/>
            <person name="Castelle C.J."/>
            <person name="Singh A."/>
            <person name="Wilkins M.J."/>
            <person name="Williams K.H."/>
            <person name="Banfield J.F."/>
        </authorList>
    </citation>
    <scope>NUCLEOTIDE SEQUENCE [LARGE SCALE GENOMIC DNA]</scope>
</reference>
<dbReference type="PANTHER" id="PTHR12818:SF0">
    <property type="entry name" value="TRNA (ADENINE(37)-N6)-METHYLTRANSFERASE"/>
    <property type="match status" value="1"/>
</dbReference>
<dbReference type="Pfam" id="PF01980">
    <property type="entry name" value="TrmO_N"/>
    <property type="match status" value="1"/>
</dbReference>
<dbReference type="EMBL" id="LCKS01000015">
    <property type="protein sequence ID" value="KKU02215.1"/>
    <property type="molecule type" value="Genomic_DNA"/>
</dbReference>
<evidence type="ECO:0000313" key="5">
    <source>
        <dbReference type="Proteomes" id="UP000034264"/>
    </source>
</evidence>
<accession>A0A0G1Q0Q1</accession>
<evidence type="ECO:0000256" key="2">
    <source>
        <dbReference type="ARBA" id="ARBA00033753"/>
    </source>
</evidence>
<dbReference type="InterPro" id="IPR023370">
    <property type="entry name" value="TrmO-like_N"/>
</dbReference>
<dbReference type="InterPro" id="IPR036414">
    <property type="entry name" value="YaeB_N_sf"/>
</dbReference>
<protein>
    <recommendedName>
        <fullName evidence="3">TsaA-like domain-containing protein</fullName>
    </recommendedName>
</protein>